<proteinExistence type="predicted"/>
<comment type="caution">
    <text evidence="2">The sequence shown here is derived from an EMBL/GenBank/DDBJ whole genome shotgun (WGS) entry which is preliminary data.</text>
</comment>
<evidence type="ECO:0000313" key="2">
    <source>
        <dbReference type="EMBL" id="KAH8370091.1"/>
    </source>
</evidence>
<dbReference type="Proteomes" id="UP001200034">
    <property type="component" value="Unassembled WGS sequence"/>
</dbReference>
<keyword evidence="3" id="KW-1185">Reference proteome</keyword>
<keyword evidence="1" id="KW-0732">Signal</keyword>
<organism evidence="2 3">
    <name type="scientific">Drosophila rubida</name>
    <dbReference type="NCBI Taxonomy" id="30044"/>
    <lineage>
        <taxon>Eukaryota</taxon>
        <taxon>Metazoa</taxon>
        <taxon>Ecdysozoa</taxon>
        <taxon>Arthropoda</taxon>
        <taxon>Hexapoda</taxon>
        <taxon>Insecta</taxon>
        <taxon>Pterygota</taxon>
        <taxon>Neoptera</taxon>
        <taxon>Endopterygota</taxon>
        <taxon>Diptera</taxon>
        <taxon>Brachycera</taxon>
        <taxon>Muscomorpha</taxon>
        <taxon>Ephydroidea</taxon>
        <taxon>Drosophilidae</taxon>
        <taxon>Drosophila</taxon>
    </lineage>
</organism>
<feature type="signal peptide" evidence="1">
    <location>
        <begin position="1"/>
        <end position="18"/>
    </location>
</feature>
<reference evidence="2" key="1">
    <citation type="journal article" date="2021" name="Mol. Ecol. Resour.">
        <title>Phylogenomic analyses of the genus Drosophila reveals genomic signals of climate adaptation.</title>
        <authorList>
            <person name="Li F."/>
            <person name="Rane R.V."/>
            <person name="Luria V."/>
            <person name="Xiong Z."/>
            <person name="Chen J."/>
            <person name="Li Z."/>
            <person name="Catullo R.A."/>
            <person name="Griffin P.C."/>
            <person name="Schiffer M."/>
            <person name="Pearce S."/>
            <person name="Lee S.F."/>
            <person name="McElroy K."/>
            <person name="Stocker A."/>
            <person name="Shirriffs J."/>
            <person name="Cockerell F."/>
            <person name="Coppin C."/>
            <person name="Sgro C.M."/>
            <person name="Karger A."/>
            <person name="Cain J.W."/>
            <person name="Weber J.A."/>
            <person name="Santpere G."/>
            <person name="Kirschner M.W."/>
            <person name="Hoffmann A.A."/>
            <person name="Oakeshott J.G."/>
            <person name="Zhang G."/>
        </authorList>
    </citation>
    <scope>NUCLEOTIDE SEQUENCE</scope>
    <source>
        <strain evidence="2">BGI-SZ-2011g</strain>
    </source>
</reference>
<name>A0AAD4K034_9MUSC</name>
<dbReference type="EMBL" id="JAJJHW010002585">
    <property type="protein sequence ID" value="KAH8370091.1"/>
    <property type="molecule type" value="Genomic_DNA"/>
</dbReference>
<evidence type="ECO:0000256" key="1">
    <source>
        <dbReference type="SAM" id="SignalP"/>
    </source>
</evidence>
<sequence>MLITLVLFLLMSIDEPSTEKSNYINSGNCSYAENTYLNFVCEGKYDEDLRDRWSDRRVSLNTRYAVWASSKEKDAIILASFRRSDLWNYETILVAGLHYKLLGVINGEGFEVLFDNGNLNCFSYGLRYVSDLRNNCMDLGYKPDDIAEKALLHYANPVSKA</sequence>
<protein>
    <submittedName>
        <fullName evidence="2">Uncharacterized protein</fullName>
    </submittedName>
</protein>
<gene>
    <name evidence="2" type="ORF">KR093_002144</name>
</gene>
<feature type="chain" id="PRO_5041923335" evidence="1">
    <location>
        <begin position="19"/>
        <end position="161"/>
    </location>
</feature>
<evidence type="ECO:0000313" key="3">
    <source>
        <dbReference type="Proteomes" id="UP001200034"/>
    </source>
</evidence>
<accession>A0AAD4K034</accession>
<dbReference type="AlphaFoldDB" id="A0AAD4K034"/>